<dbReference type="Proteomes" id="UP000229757">
    <property type="component" value="Chromosome"/>
</dbReference>
<dbReference type="RefSeq" id="WP_100257878.1">
    <property type="nucleotide sequence ID" value="NZ_CP011797.1"/>
</dbReference>
<dbReference type="EMBL" id="CP011797">
    <property type="protein sequence ID" value="ATX77634.1"/>
    <property type="molecule type" value="Genomic_DNA"/>
</dbReference>
<dbReference type="SUPFAM" id="SSF51395">
    <property type="entry name" value="FMN-linked oxidoreductases"/>
    <property type="match status" value="1"/>
</dbReference>
<accession>A0A2K8KX44</accession>
<dbReference type="GO" id="GO:0010181">
    <property type="term" value="F:FMN binding"/>
    <property type="evidence" value="ECO:0007669"/>
    <property type="project" value="InterPro"/>
</dbReference>
<proteinExistence type="predicted"/>
<dbReference type="GO" id="GO:0008670">
    <property type="term" value="F:2,4-dienoyl-CoA reductase (NADPH) activity"/>
    <property type="evidence" value="ECO:0007669"/>
    <property type="project" value="UniProtKB-EC"/>
</dbReference>
<dbReference type="InterPro" id="IPR051799">
    <property type="entry name" value="NADH_flavin_oxidoreductase"/>
</dbReference>
<keyword evidence="2 4" id="KW-0560">Oxidoreductase</keyword>
<dbReference type="InterPro" id="IPR001155">
    <property type="entry name" value="OxRdtase_FMN_N"/>
</dbReference>
<dbReference type="PANTHER" id="PTHR43656:SF2">
    <property type="entry name" value="BINDING OXIDOREDUCTASE, PUTATIVE (AFU_ORTHOLOGUE AFUA_2G08260)-RELATED"/>
    <property type="match status" value="1"/>
</dbReference>
<evidence type="ECO:0000313" key="5">
    <source>
        <dbReference type="Proteomes" id="UP000229757"/>
    </source>
</evidence>
<dbReference type="OrthoDB" id="8523426at2"/>
<organism evidence="4 5">
    <name type="scientific">Reinekea forsetii</name>
    <dbReference type="NCBI Taxonomy" id="1336806"/>
    <lineage>
        <taxon>Bacteria</taxon>
        <taxon>Pseudomonadati</taxon>
        <taxon>Pseudomonadota</taxon>
        <taxon>Gammaproteobacteria</taxon>
        <taxon>Oceanospirillales</taxon>
        <taxon>Saccharospirillaceae</taxon>
        <taxon>Reinekea</taxon>
    </lineage>
</organism>
<dbReference type="EC" id="1.3.1.34" evidence="4"/>
<dbReference type="Gene3D" id="3.20.20.70">
    <property type="entry name" value="Aldolase class I"/>
    <property type="match status" value="1"/>
</dbReference>
<keyword evidence="1" id="KW-0285">Flavoprotein</keyword>
<evidence type="ECO:0000256" key="2">
    <source>
        <dbReference type="ARBA" id="ARBA00023002"/>
    </source>
</evidence>
<dbReference type="InterPro" id="IPR013785">
    <property type="entry name" value="Aldolase_TIM"/>
</dbReference>
<feature type="domain" description="NADH:flavin oxidoreductase/NADH oxidase N-terminal" evidence="3">
    <location>
        <begin position="2"/>
        <end position="338"/>
    </location>
</feature>
<evidence type="ECO:0000256" key="1">
    <source>
        <dbReference type="ARBA" id="ARBA00022630"/>
    </source>
</evidence>
<evidence type="ECO:0000259" key="3">
    <source>
        <dbReference type="Pfam" id="PF00724"/>
    </source>
</evidence>
<protein>
    <submittedName>
        <fullName evidence="4">2,4-dienoyl-CoA reductase (NADPH)</fullName>
        <ecNumber evidence="4">1.3.1.34</ecNumber>
    </submittedName>
</protein>
<dbReference type="KEGG" id="rfo:REIFOR_02509"/>
<dbReference type="Pfam" id="PF00724">
    <property type="entry name" value="Oxidored_FMN"/>
    <property type="match status" value="1"/>
</dbReference>
<name>A0A2K8KX44_9GAMM</name>
<gene>
    <name evidence="4" type="ORF">REIFOR_02509</name>
</gene>
<dbReference type="PANTHER" id="PTHR43656">
    <property type="entry name" value="BINDING OXIDOREDUCTASE, PUTATIVE (AFU_ORTHOLOGUE AFUA_2G08260)-RELATED"/>
    <property type="match status" value="1"/>
</dbReference>
<evidence type="ECO:0000313" key="4">
    <source>
        <dbReference type="EMBL" id="ATX77634.1"/>
    </source>
</evidence>
<sequence>MLFNPITLPNGAVLKNRLVKAAMEESLARPDRTPSDELIQLYRRWSEGGCALLLTGNVMVDGNHMTGAGNLVLDKGQQLARFTAWSAAAQSGGASVWLQINHPGRQAPSKLNDHSLAPSAINLDMGNFSKLFAPARAMNEAEINRVIEQFADTALQAERAGFDGVQIHAAHGYLISQFLSPLVNQRTDKWGGSVEKRAQLLISVVDAVRQRVQPGFAVAVKLNSADFQRGGFGPDDAQVVLQLLADKQITLIELSGGSYEAPAMQGQSRDERTLAREAYFLDFAEQLAHHTQIPLMTTGGIHRREIAEQVLAKGVDLVGMATALALQPDLPNLWQQGIGVQVSLKPVTWKNKTLASLAVMAQVRRLMRDLGQANVNMAKPRPYWWVLITDQIADARHVRRLKKWRRSL</sequence>
<reference evidence="4 5" key="1">
    <citation type="journal article" date="2017" name="Environ. Microbiol.">
        <title>Genomic and physiological analyses of 'Reinekea forsetii' reveal a versatile opportunistic lifestyle during spring algae blooms.</title>
        <authorList>
            <person name="Avci B."/>
            <person name="Hahnke R.L."/>
            <person name="Chafee M."/>
            <person name="Fischer T."/>
            <person name="Gruber-Vodicka H."/>
            <person name="Tegetmeyer H.E."/>
            <person name="Harder J."/>
            <person name="Fuchs B.M."/>
            <person name="Amann R.I."/>
            <person name="Teeling H."/>
        </authorList>
    </citation>
    <scope>NUCLEOTIDE SEQUENCE [LARGE SCALE GENOMIC DNA]</scope>
    <source>
        <strain evidence="4 5">Hel1_31_D35</strain>
    </source>
</reference>
<dbReference type="CDD" id="cd04733">
    <property type="entry name" value="OYE_like_2_FMN"/>
    <property type="match status" value="1"/>
</dbReference>
<dbReference type="AlphaFoldDB" id="A0A2K8KX44"/>
<keyword evidence="5" id="KW-1185">Reference proteome</keyword>